<feature type="region of interest" description="Disordered" evidence="1">
    <location>
        <begin position="1"/>
        <end position="29"/>
    </location>
</feature>
<organism evidence="2 3">
    <name type="scientific">Thalictrum thalictroides</name>
    <name type="common">Rue-anemone</name>
    <name type="synonym">Anemone thalictroides</name>
    <dbReference type="NCBI Taxonomy" id="46969"/>
    <lineage>
        <taxon>Eukaryota</taxon>
        <taxon>Viridiplantae</taxon>
        <taxon>Streptophyta</taxon>
        <taxon>Embryophyta</taxon>
        <taxon>Tracheophyta</taxon>
        <taxon>Spermatophyta</taxon>
        <taxon>Magnoliopsida</taxon>
        <taxon>Ranunculales</taxon>
        <taxon>Ranunculaceae</taxon>
        <taxon>Thalictroideae</taxon>
        <taxon>Thalictrum</taxon>
    </lineage>
</organism>
<evidence type="ECO:0000256" key="1">
    <source>
        <dbReference type="SAM" id="MobiDB-lite"/>
    </source>
</evidence>
<evidence type="ECO:0000313" key="3">
    <source>
        <dbReference type="Proteomes" id="UP000554482"/>
    </source>
</evidence>
<gene>
    <name evidence="2" type="ORF">FRX31_012689</name>
</gene>
<evidence type="ECO:0000313" key="2">
    <source>
        <dbReference type="EMBL" id="KAF5197724.1"/>
    </source>
</evidence>
<comment type="caution">
    <text evidence="2">The sequence shown here is derived from an EMBL/GenBank/DDBJ whole genome shotgun (WGS) entry which is preliminary data.</text>
</comment>
<accession>A0A7J6WK07</accession>
<proteinExistence type="predicted"/>
<keyword evidence="3" id="KW-1185">Reference proteome</keyword>
<reference evidence="2 3" key="1">
    <citation type="submission" date="2020-06" db="EMBL/GenBank/DDBJ databases">
        <title>Transcriptomic and genomic resources for Thalictrum thalictroides and T. hernandezii: Facilitating candidate gene discovery in an emerging model plant lineage.</title>
        <authorList>
            <person name="Arias T."/>
            <person name="Riano-Pachon D.M."/>
            <person name="Di Stilio V.S."/>
        </authorList>
    </citation>
    <scope>NUCLEOTIDE SEQUENCE [LARGE SCALE GENOMIC DNA]</scope>
    <source>
        <strain evidence="3">cv. WT478/WT964</strain>
        <tissue evidence="2">Leaves</tissue>
    </source>
</reference>
<dbReference type="EMBL" id="JABWDY010014315">
    <property type="protein sequence ID" value="KAF5197724.1"/>
    <property type="molecule type" value="Genomic_DNA"/>
</dbReference>
<protein>
    <submittedName>
        <fullName evidence="2">Uncharacterized protein</fullName>
    </submittedName>
</protein>
<name>A0A7J6WK07_THATH</name>
<dbReference type="AlphaFoldDB" id="A0A7J6WK07"/>
<sequence length="80" mass="9206">MMKYKRLHQSNVKEEEESVLITESSDHQQNCNTGKVNKLVQAMQRIMSMKERPAIDSVRALTALPPTREDVHVANFKPLK</sequence>
<dbReference type="Proteomes" id="UP000554482">
    <property type="component" value="Unassembled WGS sequence"/>
</dbReference>